<evidence type="ECO:0000313" key="2">
    <source>
        <dbReference type="EMBL" id="QOW46853.1"/>
    </source>
</evidence>
<dbReference type="InterPro" id="IPR048051">
    <property type="entry name" value="BapA-like_prefix-like"/>
</dbReference>
<evidence type="ECO:0000259" key="1">
    <source>
        <dbReference type="Pfam" id="PF22783"/>
    </source>
</evidence>
<name>A0A7S6VXU5_9GAMM</name>
<feature type="domain" description="Biofilm-associated protein BapA-like prefix-like" evidence="1">
    <location>
        <begin position="1"/>
        <end position="54"/>
    </location>
</feature>
<organism evidence="2 3">
    <name type="scientific">Acinetobacter piscicola</name>
    <dbReference type="NCBI Taxonomy" id="2006115"/>
    <lineage>
        <taxon>Bacteria</taxon>
        <taxon>Pseudomonadati</taxon>
        <taxon>Pseudomonadota</taxon>
        <taxon>Gammaproteobacteria</taxon>
        <taxon>Moraxellales</taxon>
        <taxon>Moraxellaceae</taxon>
        <taxon>Acinetobacter</taxon>
    </lineage>
</organism>
<proteinExistence type="predicted"/>
<sequence>MQKITLIDKSSLEKVNVESNIIKLEKSMIIQPNIKKEEILEIIQEGDNLIIKFKKW</sequence>
<dbReference type="RefSeq" id="WP_180045318.1">
    <property type="nucleotide sequence ID" value="NZ_CP048659.1"/>
</dbReference>
<protein>
    <recommendedName>
        <fullName evidence="1">Biofilm-associated protein BapA-like prefix-like domain-containing protein</fullName>
    </recommendedName>
</protein>
<keyword evidence="3" id="KW-1185">Reference proteome</keyword>
<dbReference type="Proteomes" id="UP000593966">
    <property type="component" value="Chromosome"/>
</dbReference>
<dbReference type="AlphaFoldDB" id="A0A7S6VXU5"/>
<gene>
    <name evidence="2" type="ORF">G0028_13635</name>
</gene>
<dbReference type="Pfam" id="PF22783">
    <property type="entry name" value="BapA_N"/>
    <property type="match status" value="1"/>
</dbReference>
<dbReference type="EMBL" id="CP048659">
    <property type="protein sequence ID" value="QOW46853.1"/>
    <property type="molecule type" value="Genomic_DNA"/>
</dbReference>
<reference evidence="2 3" key="1">
    <citation type="submission" date="2020-02" db="EMBL/GenBank/DDBJ databases">
        <title>Tigecycline-resistant Acinetobacter species from pigs and migratory birds.</title>
        <authorList>
            <person name="Chen C."/>
            <person name="Sun J."/>
            <person name="Liao X.-P."/>
            <person name="Liu Y.-H."/>
        </authorList>
    </citation>
    <scope>NUCLEOTIDE SEQUENCE [LARGE SCALE GENOMIC DNA]</scope>
    <source>
        <strain evidence="2 3">YH12207_T</strain>
    </source>
</reference>
<accession>A0A7S6VXU5</accession>
<evidence type="ECO:0000313" key="3">
    <source>
        <dbReference type="Proteomes" id="UP000593966"/>
    </source>
</evidence>